<dbReference type="Proteomes" id="UP001501752">
    <property type="component" value="Unassembled WGS sequence"/>
</dbReference>
<name>A0ABP9DSJ7_9ACTN</name>
<dbReference type="RefSeq" id="WP_345698277.1">
    <property type="nucleotide sequence ID" value="NZ_BAABIS010000001.1"/>
</dbReference>
<keyword evidence="2" id="KW-1133">Transmembrane helix</keyword>
<evidence type="ECO:0000256" key="1">
    <source>
        <dbReference type="SAM" id="MobiDB-lite"/>
    </source>
</evidence>
<keyword evidence="2" id="KW-0472">Membrane</keyword>
<feature type="compositionally biased region" description="Low complexity" evidence="1">
    <location>
        <begin position="10"/>
        <end position="22"/>
    </location>
</feature>
<feature type="compositionally biased region" description="Low complexity" evidence="1">
    <location>
        <begin position="33"/>
        <end position="61"/>
    </location>
</feature>
<keyword evidence="2" id="KW-0812">Transmembrane</keyword>
<organism evidence="3 4">
    <name type="scientific">Kitasatospora terrestris</name>
    <dbReference type="NCBI Taxonomy" id="258051"/>
    <lineage>
        <taxon>Bacteria</taxon>
        <taxon>Bacillati</taxon>
        <taxon>Actinomycetota</taxon>
        <taxon>Actinomycetes</taxon>
        <taxon>Kitasatosporales</taxon>
        <taxon>Streptomycetaceae</taxon>
        <taxon>Kitasatospora</taxon>
    </lineage>
</organism>
<feature type="transmembrane region" description="Helical" evidence="2">
    <location>
        <begin position="69"/>
        <end position="96"/>
    </location>
</feature>
<keyword evidence="4" id="KW-1185">Reference proteome</keyword>
<dbReference type="EMBL" id="BAABIS010000001">
    <property type="protein sequence ID" value="GAA4858838.1"/>
    <property type="molecule type" value="Genomic_DNA"/>
</dbReference>
<evidence type="ECO:0000313" key="3">
    <source>
        <dbReference type="EMBL" id="GAA4858838.1"/>
    </source>
</evidence>
<gene>
    <name evidence="3" type="ORF">GCM10023235_40730</name>
</gene>
<proteinExistence type="predicted"/>
<protein>
    <submittedName>
        <fullName evidence="3">Uncharacterized protein</fullName>
    </submittedName>
</protein>
<sequence>MTAIEPNDLTPAGTPGTPQPAAESPAVESPVGEPVADAPAVEQPAPEQSAAEQPTEQPAAERPARPKRLLLRASGAVLAAVLLGVGIGEVILHVAYDDQPVRAAAAPAAPSASPSAPFGAKENGNHFGSLRDLLLPMPSGFDPGPDAGVFGNDNEYGPEQLDKRFQEFLDTVPDKYRDGAKGAWESLHYKASGVRTYQSHKTDLEIDILLDQFNQQAISKEAELYGSMIDDTGLFRQGPGVAGHPAARCALPPLRAGDQLDYMHCVSAEGDLMVTLDASGVAPLDQNKVVDLFRQQLDRLARPGASA</sequence>
<comment type="caution">
    <text evidence="3">The sequence shown here is derived from an EMBL/GenBank/DDBJ whole genome shotgun (WGS) entry which is preliminary data.</text>
</comment>
<feature type="region of interest" description="Disordered" evidence="1">
    <location>
        <begin position="1"/>
        <end position="64"/>
    </location>
</feature>
<reference evidence="4" key="1">
    <citation type="journal article" date="2019" name="Int. J. Syst. Evol. Microbiol.">
        <title>The Global Catalogue of Microorganisms (GCM) 10K type strain sequencing project: providing services to taxonomists for standard genome sequencing and annotation.</title>
        <authorList>
            <consortium name="The Broad Institute Genomics Platform"/>
            <consortium name="The Broad Institute Genome Sequencing Center for Infectious Disease"/>
            <person name="Wu L."/>
            <person name="Ma J."/>
        </authorList>
    </citation>
    <scope>NUCLEOTIDE SEQUENCE [LARGE SCALE GENOMIC DNA]</scope>
    <source>
        <strain evidence="4">JCM 13006</strain>
    </source>
</reference>
<accession>A0ABP9DSJ7</accession>
<evidence type="ECO:0000256" key="2">
    <source>
        <dbReference type="SAM" id="Phobius"/>
    </source>
</evidence>
<evidence type="ECO:0000313" key="4">
    <source>
        <dbReference type="Proteomes" id="UP001501752"/>
    </source>
</evidence>